<evidence type="ECO:0000256" key="13">
    <source>
        <dbReference type="ARBA" id="ARBA00022982"/>
    </source>
</evidence>
<keyword evidence="14" id="KW-0560">Oxidoreductase</keyword>
<evidence type="ECO:0000256" key="2">
    <source>
        <dbReference type="ARBA" id="ARBA00001971"/>
    </source>
</evidence>
<evidence type="ECO:0000256" key="17">
    <source>
        <dbReference type="PIRSR" id="PIRSR602401-1"/>
    </source>
</evidence>
<dbReference type="InterPro" id="IPR023173">
    <property type="entry name" value="NADPH_Cyt_P450_Rdtase_alpha"/>
</dbReference>
<keyword evidence="8" id="KW-0285">Flavoprotein</keyword>
<dbReference type="OrthoDB" id="1470350at2759"/>
<evidence type="ECO:0000313" key="21">
    <source>
        <dbReference type="Proteomes" id="UP000324767"/>
    </source>
</evidence>
<dbReference type="AlphaFoldDB" id="A0A5M8PY07"/>
<dbReference type="GO" id="GO:0010181">
    <property type="term" value="F:FMN binding"/>
    <property type="evidence" value="ECO:0007669"/>
    <property type="project" value="InterPro"/>
</dbReference>
<dbReference type="Gene3D" id="1.10.630.10">
    <property type="entry name" value="Cytochrome P450"/>
    <property type="match status" value="1"/>
</dbReference>
<dbReference type="PROSITE" id="PS00086">
    <property type="entry name" value="CYTOCHROME_P450"/>
    <property type="match status" value="1"/>
</dbReference>
<dbReference type="InterPro" id="IPR017972">
    <property type="entry name" value="Cyt_P450_CS"/>
</dbReference>
<dbReference type="PANTHER" id="PTHR24291:SF50">
    <property type="entry name" value="BIFUNCTIONAL ALBAFLAVENONE MONOOXYGENASE_TERPENE SYNTHASE"/>
    <property type="match status" value="1"/>
</dbReference>
<comment type="similarity">
    <text evidence="5">Belongs to the cytochrome P450 family.</text>
</comment>
<dbReference type="InterPro" id="IPR017938">
    <property type="entry name" value="Riboflavin_synthase-like_b-brl"/>
</dbReference>
<dbReference type="InterPro" id="IPR050196">
    <property type="entry name" value="Cytochrome_P450_Monoox"/>
</dbReference>
<evidence type="ECO:0000259" key="19">
    <source>
        <dbReference type="PROSITE" id="PS50902"/>
    </source>
</evidence>
<keyword evidence="13" id="KW-0249">Electron transport</keyword>
<comment type="cofactor">
    <cofactor evidence="1">
        <name>FMN</name>
        <dbReference type="ChEBI" id="CHEBI:58210"/>
    </cofactor>
</comment>
<keyword evidence="7 17" id="KW-0349">Heme</keyword>
<dbReference type="FunFam" id="1.10.630.10:FF:000040">
    <property type="entry name" value="Bifunctional cytochrome P450/NADPH--P450 reductase"/>
    <property type="match status" value="1"/>
</dbReference>
<feature type="binding site" description="axial binding residue" evidence="17">
    <location>
        <position position="409"/>
    </location>
    <ligand>
        <name>heme</name>
        <dbReference type="ChEBI" id="CHEBI:30413"/>
    </ligand>
    <ligandPart>
        <name>Fe</name>
        <dbReference type="ChEBI" id="CHEBI:18248"/>
    </ligandPart>
</feature>
<dbReference type="PRINTS" id="PR00385">
    <property type="entry name" value="P450"/>
</dbReference>
<dbReference type="PRINTS" id="PR00463">
    <property type="entry name" value="EP450I"/>
</dbReference>
<evidence type="ECO:0000256" key="14">
    <source>
        <dbReference type="ARBA" id="ARBA00023002"/>
    </source>
</evidence>
<dbReference type="PROSITE" id="PS50902">
    <property type="entry name" value="FLAVODOXIN_LIKE"/>
    <property type="match status" value="1"/>
</dbReference>
<dbReference type="GO" id="GO:0004497">
    <property type="term" value="F:monooxygenase activity"/>
    <property type="evidence" value="ECO:0007669"/>
    <property type="project" value="UniProtKB-KW"/>
</dbReference>
<evidence type="ECO:0000256" key="10">
    <source>
        <dbReference type="ARBA" id="ARBA00022723"/>
    </source>
</evidence>
<keyword evidence="6" id="KW-0813">Transport</keyword>
<dbReference type="SUPFAM" id="SSF63380">
    <property type="entry name" value="Riboflavin synthase domain-like"/>
    <property type="match status" value="1"/>
</dbReference>
<keyword evidence="11" id="KW-0274">FAD</keyword>
<comment type="caution">
    <text evidence="20">The sequence shown here is derived from an EMBL/GenBank/DDBJ whole genome shotgun (WGS) entry which is preliminary data.</text>
</comment>
<evidence type="ECO:0000256" key="16">
    <source>
        <dbReference type="ARBA" id="ARBA00023033"/>
    </source>
</evidence>
<evidence type="ECO:0000256" key="4">
    <source>
        <dbReference type="ARBA" id="ARBA00010018"/>
    </source>
</evidence>
<evidence type="ECO:0000256" key="1">
    <source>
        <dbReference type="ARBA" id="ARBA00001917"/>
    </source>
</evidence>
<dbReference type="Pfam" id="PF00067">
    <property type="entry name" value="p450"/>
    <property type="match status" value="1"/>
</dbReference>
<dbReference type="Gene3D" id="1.20.990.10">
    <property type="entry name" value="NADPH-cytochrome p450 Reductase, Chain A, domain 3"/>
    <property type="match status" value="1"/>
</dbReference>
<feature type="compositionally biased region" description="Polar residues" evidence="18">
    <location>
        <begin position="522"/>
        <end position="540"/>
    </location>
</feature>
<protein>
    <submittedName>
        <fullName evidence="20">Bifunctional P-450:NADPH-P450 reductase</fullName>
    </submittedName>
</protein>
<accession>A0A5M8PY07</accession>
<dbReference type="InterPro" id="IPR002401">
    <property type="entry name" value="Cyt_P450_E_grp-I"/>
</dbReference>
<comment type="cofactor">
    <cofactor evidence="3">
        <name>FAD</name>
        <dbReference type="ChEBI" id="CHEBI:57692"/>
    </cofactor>
</comment>
<dbReference type="Gene3D" id="3.40.50.360">
    <property type="match status" value="1"/>
</dbReference>
<dbReference type="InterPro" id="IPR029039">
    <property type="entry name" value="Flavoprotein-like_sf"/>
</dbReference>
<dbReference type="InterPro" id="IPR001128">
    <property type="entry name" value="Cyt_P450"/>
</dbReference>
<feature type="region of interest" description="Disordered" evidence="18">
    <location>
        <begin position="490"/>
        <end position="540"/>
    </location>
</feature>
<evidence type="ECO:0000256" key="7">
    <source>
        <dbReference type="ARBA" id="ARBA00022617"/>
    </source>
</evidence>
<dbReference type="Pfam" id="PF00258">
    <property type="entry name" value="Flavodoxin_1"/>
    <property type="match status" value="1"/>
</dbReference>
<dbReference type="Proteomes" id="UP000324767">
    <property type="component" value="Unassembled WGS sequence"/>
</dbReference>
<dbReference type="EMBL" id="VXIT01000003">
    <property type="protein sequence ID" value="KAA6413929.1"/>
    <property type="molecule type" value="Genomic_DNA"/>
</dbReference>
<comment type="similarity">
    <text evidence="4">In the N-terminal section; belongs to the cytochrome P450 family.</text>
</comment>
<evidence type="ECO:0000256" key="9">
    <source>
        <dbReference type="ARBA" id="ARBA00022643"/>
    </source>
</evidence>
<evidence type="ECO:0000256" key="12">
    <source>
        <dbReference type="ARBA" id="ARBA00022857"/>
    </source>
</evidence>
<name>A0A5M8PY07_9LECA</name>
<keyword evidence="9" id="KW-0288">FMN</keyword>
<reference evidence="20 21" key="1">
    <citation type="submission" date="2019-09" db="EMBL/GenBank/DDBJ databases">
        <title>The hologenome of the rock-dwelling lichen Lasallia pustulata.</title>
        <authorList>
            <person name="Greshake Tzovaras B."/>
            <person name="Segers F."/>
            <person name="Bicker A."/>
            <person name="Dal Grande F."/>
            <person name="Otte J."/>
            <person name="Hankeln T."/>
            <person name="Schmitt I."/>
            <person name="Ebersberger I."/>
        </authorList>
    </citation>
    <scope>NUCLEOTIDE SEQUENCE [LARGE SCALE GENOMIC DNA]</scope>
    <source>
        <strain evidence="20">A1-1</strain>
    </source>
</reference>
<keyword evidence="15 17" id="KW-0408">Iron</keyword>
<dbReference type="SUPFAM" id="SSF52218">
    <property type="entry name" value="Flavoproteins"/>
    <property type="match status" value="1"/>
</dbReference>
<proteinExistence type="inferred from homology"/>
<organism evidence="20 21">
    <name type="scientific">Lasallia pustulata</name>
    <dbReference type="NCBI Taxonomy" id="136370"/>
    <lineage>
        <taxon>Eukaryota</taxon>
        <taxon>Fungi</taxon>
        <taxon>Dikarya</taxon>
        <taxon>Ascomycota</taxon>
        <taxon>Pezizomycotina</taxon>
        <taxon>Lecanoromycetes</taxon>
        <taxon>OSLEUM clade</taxon>
        <taxon>Umbilicariomycetidae</taxon>
        <taxon>Umbilicariales</taxon>
        <taxon>Umbilicariaceae</taxon>
        <taxon>Lasallia</taxon>
    </lineage>
</organism>
<evidence type="ECO:0000256" key="6">
    <source>
        <dbReference type="ARBA" id="ARBA00022448"/>
    </source>
</evidence>
<feature type="domain" description="Flavodoxin-like" evidence="19">
    <location>
        <begin position="546"/>
        <end position="688"/>
    </location>
</feature>
<evidence type="ECO:0000256" key="3">
    <source>
        <dbReference type="ARBA" id="ARBA00001974"/>
    </source>
</evidence>
<dbReference type="Gene3D" id="2.40.30.10">
    <property type="entry name" value="Translation factors"/>
    <property type="match status" value="1"/>
</dbReference>
<dbReference type="GO" id="GO:0020037">
    <property type="term" value="F:heme binding"/>
    <property type="evidence" value="ECO:0007669"/>
    <property type="project" value="InterPro"/>
</dbReference>
<gene>
    <name evidence="20" type="ORF">FRX48_02291</name>
</gene>
<comment type="cofactor">
    <cofactor evidence="2 17">
        <name>heme</name>
        <dbReference type="ChEBI" id="CHEBI:30413"/>
    </cofactor>
</comment>
<dbReference type="CDD" id="cd11068">
    <property type="entry name" value="CYP120A1"/>
    <property type="match status" value="1"/>
</dbReference>
<dbReference type="GO" id="GO:0005506">
    <property type="term" value="F:iron ion binding"/>
    <property type="evidence" value="ECO:0007669"/>
    <property type="project" value="InterPro"/>
</dbReference>
<evidence type="ECO:0000256" key="5">
    <source>
        <dbReference type="ARBA" id="ARBA00010617"/>
    </source>
</evidence>
<evidence type="ECO:0000313" key="20">
    <source>
        <dbReference type="EMBL" id="KAA6413929.1"/>
    </source>
</evidence>
<dbReference type="PANTHER" id="PTHR24291">
    <property type="entry name" value="CYTOCHROME P450 FAMILY 4"/>
    <property type="match status" value="1"/>
</dbReference>
<dbReference type="GO" id="GO:0016705">
    <property type="term" value="F:oxidoreductase activity, acting on paired donors, with incorporation or reduction of molecular oxygen"/>
    <property type="evidence" value="ECO:0007669"/>
    <property type="project" value="InterPro"/>
</dbReference>
<dbReference type="SUPFAM" id="SSF48264">
    <property type="entry name" value="Cytochrome P450"/>
    <property type="match status" value="1"/>
</dbReference>
<keyword evidence="12" id="KW-0521">NADP</keyword>
<evidence type="ECO:0000256" key="18">
    <source>
        <dbReference type="SAM" id="MobiDB-lite"/>
    </source>
</evidence>
<dbReference type="InterPro" id="IPR008254">
    <property type="entry name" value="Flavodoxin/NO_synth"/>
</dbReference>
<evidence type="ECO:0000256" key="11">
    <source>
        <dbReference type="ARBA" id="ARBA00022827"/>
    </source>
</evidence>
<evidence type="ECO:0000256" key="8">
    <source>
        <dbReference type="ARBA" id="ARBA00022630"/>
    </source>
</evidence>
<dbReference type="InterPro" id="IPR036396">
    <property type="entry name" value="Cyt_P450_sf"/>
</dbReference>
<sequence>MATKCPLQPIPQPPTHLFGLLGNIPDIEITAKSTSYSQLAALYGPIYKLNLISKEIIILSSHELVNEVFDETRFEKKLGTLREVRHAAGDGLITALTSEPNWKLAHNLLLAPLGPMAIRAMFPKMVDIISQLVLKWDRLGPNLIHDATDNFTRLSFDSIALCAFDYRCNSFYGDTPHPFVSSMTEMLEEANRRFNRAGLENKLRLWSQRSFNKDIATMHGIVDEIIADRRQNPQKHDDVLNSLLNARDKETGEGLSDENIRYQVLTLLAAGHETTSGLLSFTFYLLLKNPGELQKAMAEVDTVLGNDALTIRHLPQLKYVKAVLKESLRLHPPAGQVVVHSKEDSGVLGCKYAYTSDDLFVINLNDMHKDPKVWGSDAEAFKPERMLDGSFEKLPPNSWKPWGNGQRECIGREFAMQEAIMAVALILQRFHLEMADPSYTLKISQTITQKPLGFAIKVTRREGKGFMVGLQAQEPQSPLCVPKLTGLGSGALQDSGRSRPAVGTGTGLPTPSPLSHAPSKDQAPTSQASPLKTSLKDGNTQGQAPVAIFYGSNSGTCKRFAEDVRSSLPTFGFACHASQTLDAATDNLPRDRPVVIIAPSYEGLPSDDSKKFVSWLKAHTGDSKALEGVSYSVCAFGNSDWVNTFHRIPKLIDDLMQKQGAQRFAPLGLVDVAGDVYDTFEDWWEKLMQALIGTQNRGAGAGPVERPLLVHADSGLSELGALRAEPALNEGEEMKLGTVLTNKQLVGDEIGLAKRHMEIALPEGMKYSPGDYLLVQPSNCRNTIRRVLNRFKLPADAAAVLKESSESSMVRNIRRRTRNWVTDFNLGSPRQLNKRTES</sequence>
<keyword evidence="10 17" id="KW-0479">Metal-binding</keyword>
<evidence type="ECO:0000256" key="15">
    <source>
        <dbReference type="ARBA" id="ARBA00023004"/>
    </source>
</evidence>
<keyword evidence="16" id="KW-0503">Monooxygenase</keyword>